<dbReference type="OrthoDB" id="10254363at2759"/>
<evidence type="ECO:0000313" key="7">
    <source>
        <dbReference type="Proteomes" id="UP000070089"/>
    </source>
</evidence>
<dbReference type="SUPFAM" id="SSF52540">
    <property type="entry name" value="P-loop containing nucleoside triphosphate hydrolases"/>
    <property type="match status" value="1"/>
</dbReference>
<comment type="caution">
    <text evidence="6">The sequence shown here is derived from an EMBL/GenBank/DDBJ whole genome shotgun (WGS) entry which is preliminary data.</text>
</comment>
<keyword evidence="1" id="KW-0547">Nucleotide-binding</keyword>
<accession>A0A132NVS7</accession>
<keyword evidence="4" id="KW-0067">ATP-binding</keyword>
<dbReference type="Pfam" id="PF00271">
    <property type="entry name" value="Helicase_C"/>
    <property type="match status" value="1"/>
</dbReference>
<keyword evidence="3 6" id="KW-0347">Helicase</keyword>
<reference evidence="6 7" key="1">
    <citation type="journal article" date="2015" name="Mol. Biochem. Parasitol.">
        <title>Identification of polymorphic genes for use in assemblage B genotyping assays through comparative genomics of multiple assemblage B Giardia duodenalis isolates.</title>
        <authorList>
            <person name="Wielinga C."/>
            <person name="Thompson R.C."/>
            <person name="Monis P."/>
            <person name="Ryan U."/>
        </authorList>
    </citation>
    <scope>NUCLEOTIDE SEQUENCE [LARGE SCALE GENOMIC DNA]</scope>
    <source>
        <strain evidence="6 7">BAH15c1</strain>
    </source>
</reference>
<sequence>MSSVNLEDLRDLLKTAPAQRLISFFERQAEWAKFGTPPPLKHGVSQRPIDSSTSLMMVRAVLPHYRDAMLELGIDEADITSYLNRYEGASSIPPIEEVLEAFYGEERVLRPEYKPLDLQAITPEDALFQCYDGLPTPNGLQKAILSHVIENVSVHVKGGHPLKGIIVLATGLGKTYLSIFLLDRFLRSMYNSFNHFLTEENGVVLFVVNSSVIRDQAFVRYKAYFSRLTEPRVDAESLFLKIEPSISNAKLEQTLRTARFVFVLFQSLHILQKYPDAFNRIYYVIVDEVHHIIAPKYCNSISLLSSHPKLRLMVGLTATLVHRNDPTADRIKHIFNNNVFVDLPWTIAKSLQFFPQVEYYECGFGSYQKLIAGLENRTASIQNFLTVIRKSLEHGVTVAGEAVFDDIIRFITRKKCKRSILFFGSITDVESFYSLSQSNEYNSGGCALKDIEFFPVHYQIKKQLLAERFARFCSVPSENDRFVLLTVGMATEGFDLQFIDLVVMLRRTESERIFVQQLGRGLRKYPGKDVVYVLDYVYGLRSRWARCATATADLDSLREDILSFWPVITLAPPSVSFHQELSVSQSSDSIIIMD</sequence>
<dbReference type="SMART" id="SM00487">
    <property type="entry name" value="DEXDc"/>
    <property type="match status" value="1"/>
</dbReference>
<dbReference type="GO" id="GO:0003677">
    <property type="term" value="F:DNA binding"/>
    <property type="evidence" value="ECO:0007669"/>
    <property type="project" value="InterPro"/>
</dbReference>
<dbReference type="InterPro" id="IPR014001">
    <property type="entry name" value="Helicase_ATP-bd"/>
</dbReference>
<dbReference type="PANTHER" id="PTHR11274">
    <property type="entry name" value="RAD25/XP-B DNA REPAIR HELICASE"/>
    <property type="match status" value="1"/>
</dbReference>
<dbReference type="GO" id="GO:0097550">
    <property type="term" value="C:transcription preinitiation complex"/>
    <property type="evidence" value="ECO:0007669"/>
    <property type="project" value="TreeGrafter"/>
</dbReference>
<dbReference type="InterPro" id="IPR006935">
    <property type="entry name" value="Helicase/UvrB_N"/>
</dbReference>
<dbReference type="GO" id="GO:0000112">
    <property type="term" value="C:nucleotide-excision repair factor 3 complex"/>
    <property type="evidence" value="ECO:0007669"/>
    <property type="project" value="TreeGrafter"/>
</dbReference>
<evidence type="ECO:0000256" key="2">
    <source>
        <dbReference type="ARBA" id="ARBA00022801"/>
    </source>
</evidence>
<organism evidence="6 7">
    <name type="scientific">Giardia duodenalis assemblage B</name>
    <dbReference type="NCBI Taxonomy" id="1394984"/>
    <lineage>
        <taxon>Eukaryota</taxon>
        <taxon>Metamonada</taxon>
        <taxon>Diplomonadida</taxon>
        <taxon>Hexamitidae</taxon>
        <taxon>Giardiinae</taxon>
        <taxon>Giardia</taxon>
    </lineage>
</organism>
<keyword evidence="2" id="KW-0378">Hydrolase</keyword>
<dbReference type="PROSITE" id="PS51192">
    <property type="entry name" value="HELICASE_ATP_BIND_1"/>
    <property type="match status" value="1"/>
</dbReference>
<proteinExistence type="predicted"/>
<dbReference type="EMBL" id="JXTI01000041">
    <property type="protein sequence ID" value="KWX14183.1"/>
    <property type="molecule type" value="Genomic_DNA"/>
</dbReference>
<dbReference type="GO" id="GO:0005675">
    <property type="term" value="C:transcription factor TFIIH holo complex"/>
    <property type="evidence" value="ECO:0007669"/>
    <property type="project" value="TreeGrafter"/>
</dbReference>
<feature type="domain" description="Helicase ATP-binding" evidence="5">
    <location>
        <begin position="155"/>
        <end position="338"/>
    </location>
</feature>
<dbReference type="Proteomes" id="UP000070089">
    <property type="component" value="Unassembled WGS sequence"/>
</dbReference>
<dbReference type="InterPro" id="IPR050615">
    <property type="entry name" value="ATP-dep_DNA_Helicase"/>
</dbReference>
<dbReference type="VEuPathDB" id="GiardiaDB:QR46_1809"/>
<evidence type="ECO:0000256" key="4">
    <source>
        <dbReference type="ARBA" id="ARBA00022840"/>
    </source>
</evidence>
<name>A0A132NVS7_GIAIN</name>
<evidence type="ECO:0000256" key="3">
    <source>
        <dbReference type="ARBA" id="ARBA00022806"/>
    </source>
</evidence>
<gene>
    <name evidence="6" type="ORF">QR46_1809</name>
</gene>
<dbReference type="Gene3D" id="3.40.50.300">
    <property type="entry name" value="P-loop containing nucleotide triphosphate hydrolases"/>
    <property type="match status" value="2"/>
</dbReference>
<dbReference type="Pfam" id="PF04851">
    <property type="entry name" value="ResIII"/>
    <property type="match status" value="1"/>
</dbReference>
<dbReference type="AlphaFoldDB" id="A0A132NVS7"/>
<dbReference type="InterPro" id="IPR001650">
    <property type="entry name" value="Helicase_C-like"/>
</dbReference>
<evidence type="ECO:0000313" key="6">
    <source>
        <dbReference type="EMBL" id="KWX14183.1"/>
    </source>
</evidence>
<dbReference type="GO" id="GO:0006367">
    <property type="term" value="P:transcription initiation at RNA polymerase II promoter"/>
    <property type="evidence" value="ECO:0007669"/>
    <property type="project" value="TreeGrafter"/>
</dbReference>
<dbReference type="GO" id="GO:0005524">
    <property type="term" value="F:ATP binding"/>
    <property type="evidence" value="ECO:0007669"/>
    <property type="project" value="UniProtKB-KW"/>
</dbReference>
<evidence type="ECO:0000259" key="5">
    <source>
        <dbReference type="PROSITE" id="PS51192"/>
    </source>
</evidence>
<dbReference type="GO" id="GO:0043138">
    <property type="term" value="F:3'-5' DNA helicase activity"/>
    <property type="evidence" value="ECO:0007669"/>
    <property type="project" value="TreeGrafter"/>
</dbReference>
<dbReference type="InterPro" id="IPR027417">
    <property type="entry name" value="P-loop_NTPase"/>
</dbReference>
<dbReference type="PANTHER" id="PTHR11274:SF0">
    <property type="entry name" value="GENERAL TRANSCRIPTION AND DNA REPAIR FACTOR IIH HELICASE SUBUNIT XPB"/>
    <property type="match status" value="1"/>
</dbReference>
<protein>
    <submittedName>
        <fullName evidence="6">Helicase-related protein</fullName>
    </submittedName>
</protein>
<evidence type="ECO:0000256" key="1">
    <source>
        <dbReference type="ARBA" id="ARBA00022741"/>
    </source>
</evidence>
<dbReference type="GO" id="GO:0016787">
    <property type="term" value="F:hydrolase activity"/>
    <property type="evidence" value="ECO:0007669"/>
    <property type="project" value="UniProtKB-KW"/>
</dbReference>